<dbReference type="EMBL" id="JAEIJD010000001">
    <property type="protein sequence ID" value="MBI6628309.1"/>
    <property type="molecule type" value="Genomic_DNA"/>
</dbReference>
<dbReference type="SUPFAM" id="SSF52540">
    <property type="entry name" value="P-loop containing nucleoside triphosphate hydrolases"/>
    <property type="match status" value="1"/>
</dbReference>
<dbReference type="RefSeq" id="WP_198684341.1">
    <property type="nucleotide sequence ID" value="NZ_JAEIJD010000001.1"/>
</dbReference>
<gene>
    <name evidence="2" type="ORF">JAO82_00305</name>
</gene>
<comment type="caution">
    <text evidence="2">The sequence shown here is derived from an EMBL/GenBank/DDBJ whole genome shotgun (WGS) entry which is preliminary data.</text>
</comment>
<dbReference type="PANTHER" id="PTHR34301:SF8">
    <property type="entry name" value="ATPASE DOMAIN-CONTAINING PROTEIN"/>
    <property type="match status" value="1"/>
</dbReference>
<dbReference type="InterPro" id="IPR003593">
    <property type="entry name" value="AAA+_ATPase"/>
</dbReference>
<evidence type="ECO:0000313" key="3">
    <source>
        <dbReference type="Proteomes" id="UP000613255"/>
    </source>
</evidence>
<keyword evidence="3" id="KW-1185">Reference proteome</keyword>
<protein>
    <submittedName>
        <fullName evidence="2">ATP-binding protein</fullName>
    </submittedName>
</protein>
<keyword evidence="2" id="KW-0547">Nucleotide-binding</keyword>
<reference evidence="2" key="1">
    <citation type="submission" date="2020-12" db="EMBL/GenBank/DDBJ databases">
        <title>Pontibaca salina gen. nov., sp. nov., isolated from marine sediment.</title>
        <authorList>
            <person name="Bo J."/>
            <person name="Wang S."/>
            <person name="Song X."/>
            <person name="Du Z."/>
        </authorList>
    </citation>
    <scope>NUCLEOTIDE SEQUENCE</scope>
    <source>
        <strain evidence="2">S1109L</strain>
    </source>
</reference>
<dbReference type="InterPro" id="IPR027417">
    <property type="entry name" value="P-loop_NTPase"/>
</dbReference>
<proteinExistence type="predicted"/>
<dbReference type="GO" id="GO:0005524">
    <property type="term" value="F:ATP binding"/>
    <property type="evidence" value="ECO:0007669"/>
    <property type="project" value="UniProtKB-KW"/>
</dbReference>
<sequence>MMNEVQPGRHPNFDITIFDPVEQRVLRRMEQIFHLTRDGEIAVGKQKSSYRYALVKPCGKMRGILHTDREVLVVFSAYEEFQPRSIDAFDHIMEQLPEAFRIEKVARILVSGDVEIRKKLRSLFESRPDAPVVIPYHYSEFSLATLEADIVSRMREFSFSRDLFSMSSPLRSELYFYGRSDLINEISSKLSSGENFGLFGLRRSGKTSLISGISRALSTRSGASVTIDCQSPSVHQLHWNELLHHIASELKHAFSVKHKIGNVEAYGAKNAATTFLEDIRVIGKQAKKEFVAVLFDEIERIAPGTASSSHWNNERDFLLFWQSMRAAFQSSSSPIVYLIVGTNPHCIEAIKLFESDNPLYGNVEKRFIPMFTPDQISEMVADLGGIMGVEFDAESRMKLFQDFGGHPFLTRYACSFIAKSAGVRPVKVDRTLYARGVNEYTTEAESYVASVVGLLEEQYPDEHLMLEYIGQGDLASFEALAQQDQSLLEHLYGYGVLKKGIEGSYFNIGVVEQYFANKAKPVKLLSTEDRLAEISKRRNSLERKIRVHVGTVFSVHFSRAKRRVNLVSKLMERRRTDVAGVDFDSLLAEGASPLYFDELKSIILGFWDKFEHSLEMNKSEFEYHMEVVNKARYDAHAKDVQDHDFEKARVSLVELESKF</sequence>
<keyword evidence="2" id="KW-0067">ATP-binding</keyword>
<accession>A0A934HHL7</accession>
<evidence type="ECO:0000313" key="2">
    <source>
        <dbReference type="EMBL" id="MBI6628309.1"/>
    </source>
</evidence>
<name>A0A934HHL7_9RHOB</name>
<organism evidence="2 3">
    <name type="scientific">Pontibaca salina</name>
    <dbReference type="NCBI Taxonomy" id="2795731"/>
    <lineage>
        <taxon>Bacteria</taxon>
        <taxon>Pseudomonadati</taxon>
        <taxon>Pseudomonadota</taxon>
        <taxon>Alphaproteobacteria</taxon>
        <taxon>Rhodobacterales</taxon>
        <taxon>Roseobacteraceae</taxon>
        <taxon>Pontibaca</taxon>
    </lineage>
</organism>
<dbReference type="Pfam" id="PF14516">
    <property type="entry name" value="AAA_35"/>
    <property type="match status" value="1"/>
</dbReference>
<evidence type="ECO:0000259" key="1">
    <source>
        <dbReference type="SMART" id="SM00382"/>
    </source>
</evidence>
<dbReference type="PANTHER" id="PTHR34301">
    <property type="entry name" value="DNA-BINDING PROTEIN-RELATED"/>
    <property type="match status" value="1"/>
</dbReference>
<dbReference type="Gene3D" id="3.40.50.300">
    <property type="entry name" value="P-loop containing nucleotide triphosphate hydrolases"/>
    <property type="match status" value="1"/>
</dbReference>
<dbReference type="SMART" id="SM00382">
    <property type="entry name" value="AAA"/>
    <property type="match status" value="1"/>
</dbReference>
<dbReference type="AlphaFoldDB" id="A0A934HHL7"/>
<dbReference type="Proteomes" id="UP000613255">
    <property type="component" value="Unassembled WGS sequence"/>
</dbReference>
<feature type="domain" description="AAA+ ATPase" evidence="1">
    <location>
        <begin position="192"/>
        <end position="361"/>
    </location>
</feature>